<keyword evidence="1" id="KW-0805">Transcription regulation</keyword>
<dbReference type="Gene3D" id="1.10.150.60">
    <property type="entry name" value="ARID DNA-binding domain"/>
    <property type="match status" value="1"/>
</dbReference>
<evidence type="ECO:0000259" key="4">
    <source>
        <dbReference type="PROSITE" id="PS51011"/>
    </source>
</evidence>
<evidence type="ECO:0000256" key="1">
    <source>
        <dbReference type="ARBA" id="ARBA00023015"/>
    </source>
</evidence>
<gene>
    <name evidence="5" type="ORF">BDFB_011979</name>
</gene>
<feature type="domain" description="ARID" evidence="4">
    <location>
        <begin position="13"/>
        <end position="65"/>
    </location>
</feature>
<dbReference type="Proteomes" id="UP000292052">
    <property type="component" value="Unassembled WGS sequence"/>
</dbReference>
<reference evidence="5 6" key="1">
    <citation type="submission" date="2017-03" db="EMBL/GenBank/DDBJ databases">
        <title>Genome of the blue death feigning beetle - Asbolus verrucosus.</title>
        <authorList>
            <person name="Rider S.D."/>
        </authorList>
    </citation>
    <scope>NUCLEOTIDE SEQUENCE [LARGE SCALE GENOMIC DNA]</scope>
    <source>
        <strain evidence="5">Butters</strain>
        <tissue evidence="5">Head and leg muscle</tissue>
    </source>
</reference>
<organism evidence="5 6">
    <name type="scientific">Asbolus verrucosus</name>
    <name type="common">Desert ironclad beetle</name>
    <dbReference type="NCBI Taxonomy" id="1661398"/>
    <lineage>
        <taxon>Eukaryota</taxon>
        <taxon>Metazoa</taxon>
        <taxon>Ecdysozoa</taxon>
        <taxon>Arthropoda</taxon>
        <taxon>Hexapoda</taxon>
        <taxon>Insecta</taxon>
        <taxon>Pterygota</taxon>
        <taxon>Neoptera</taxon>
        <taxon>Endopterygota</taxon>
        <taxon>Coleoptera</taxon>
        <taxon>Polyphaga</taxon>
        <taxon>Cucujiformia</taxon>
        <taxon>Tenebrionidae</taxon>
        <taxon>Pimeliinae</taxon>
        <taxon>Asbolus</taxon>
    </lineage>
</organism>
<dbReference type="InterPro" id="IPR001606">
    <property type="entry name" value="ARID_dom"/>
</dbReference>
<dbReference type="SUPFAM" id="SSF46774">
    <property type="entry name" value="ARID-like"/>
    <property type="match status" value="1"/>
</dbReference>
<dbReference type="OrthoDB" id="338531at2759"/>
<dbReference type="AlphaFoldDB" id="A0A482W430"/>
<protein>
    <submittedName>
        <fullName evidence="5">ARID domain containing protein</fullName>
    </submittedName>
</protein>
<name>A0A482W430_ASBVE</name>
<evidence type="ECO:0000313" key="5">
    <source>
        <dbReference type="EMBL" id="RZC39890.1"/>
    </source>
</evidence>
<dbReference type="InterPro" id="IPR052406">
    <property type="entry name" value="Chromatin_Remodeling_Comp"/>
</dbReference>
<dbReference type="EMBL" id="QDEB01030669">
    <property type="protein sequence ID" value="RZC39890.1"/>
    <property type="molecule type" value="Genomic_DNA"/>
</dbReference>
<dbReference type="InterPro" id="IPR036431">
    <property type="entry name" value="ARID_dom_sf"/>
</dbReference>
<dbReference type="PROSITE" id="PS51011">
    <property type="entry name" value="ARID"/>
    <property type="match status" value="1"/>
</dbReference>
<accession>A0A482W430</accession>
<evidence type="ECO:0000313" key="6">
    <source>
        <dbReference type="Proteomes" id="UP000292052"/>
    </source>
</evidence>
<keyword evidence="2" id="KW-0804">Transcription</keyword>
<dbReference type="STRING" id="1661398.A0A482W430"/>
<keyword evidence="6" id="KW-1185">Reference proteome</keyword>
<proteinExistence type="predicted"/>
<dbReference type="PANTHER" id="PTHR22970:SF14">
    <property type="entry name" value="AT-RICH INTERACTIVE DOMAIN-CONTAINING PROTEIN 2"/>
    <property type="match status" value="1"/>
</dbReference>
<dbReference type="Pfam" id="PF01388">
    <property type="entry name" value="ARID"/>
    <property type="match status" value="1"/>
</dbReference>
<dbReference type="PANTHER" id="PTHR22970">
    <property type="entry name" value="AT-RICH INTERACTIVE DOMAIN-CONTAINING PROTEIN 2"/>
    <property type="match status" value="1"/>
</dbReference>
<sequence>MAKALDKDAATYPKERDGFLRDLHHFHETRGTPFRRPPILAGKEVDLYLLYTLVTGQGGWIKFYS</sequence>
<comment type="caution">
    <text evidence="5">The sequence shown here is derived from an EMBL/GenBank/DDBJ whole genome shotgun (WGS) entry which is preliminary data.</text>
</comment>
<evidence type="ECO:0000256" key="2">
    <source>
        <dbReference type="ARBA" id="ARBA00023163"/>
    </source>
</evidence>
<evidence type="ECO:0000256" key="3">
    <source>
        <dbReference type="ARBA" id="ARBA00023242"/>
    </source>
</evidence>
<keyword evidence="3" id="KW-0539">Nucleus</keyword>
<dbReference type="GO" id="GO:0003677">
    <property type="term" value="F:DNA binding"/>
    <property type="evidence" value="ECO:0007669"/>
    <property type="project" value="InterPro"/>
</dbReference>